<evidence type="ECO:0000313" key="1">
    <source>
        <dbReference type="EMBL" id="XDV68559.1"/>
    </source>
</evidence>
<reference evidence="1" key="1">
    <citation type="submission" date="2024-08" db="EMBL/GenBank/DDBJ databases">
        <authorList>
            <person name="Yu S.T."/>
        </authorList>
    </citation>
    <scope>NUCLEOTIDE SEQUENCE</scope>
    <source>
        <strain evidence="1">R33</strain>
    </source>
</reference>
<name>A0AB39YGH7_9ACTN</name>
<organism evidence="1">
    <name type="scientific">Streptomyces sp. R33</name>
    <dbReference type="NCBI Taxonomy" id="3238629"/>
    <lineage>
        <taxon>Bacteria</taxon>
        <taxon>Bacillati</taxon>
        <taxon>Actinomycetota</taxon>
        <taxon>Actinomycetes</taxon>
        <taxon>Kitasatosporales</taxon>
        <taxon>Streptomycetaceae</taxon>
        <taxon>Streptomyces</taxon>
    </lineage>
</organism>
<accession>A0AB39YGH7</accession>
<dbReference type="EMBL" id="CP165727">
    <property type="protein sequence ID" value="XDV68559.1"/>
    <property type="molecule type" value="Genomic_DNA"/>
</dbReference>
<sequence>MGNRQADIDFTFQHPTTMRALLEVLTPAGWCAEERPGYISYMVNDADDMHDWYDSTPDRLNAVLAELDATANLPYTVALNVYHPQAGTGGMLVLQPQRRELSFLPTIYRRGIPGAPKFTDLAWYLHALVPSLLRVGLTDYEARENGN</sequence>
<proteinExistence type="predicted"/>
<dbReference type="AlphaFoldDB" id="A0AB39YGH7"/>
<gene>
    <name evidence="1" type="ORF">AB5J51_39590</name>
</gene>
<dbReference type="RefSeq" id="WP_369780059.1">
    <property type="nucleotide sequence ID" value="NZ_CP165727.1"/>
</dbReference>
<protein>
    <submittedName>
        <fullName evidence="1">Uncharacterized protein</fullName>
    </submittedName>
</protein>